<dbReference type="FunFam" id="2.40.100.10:FF:000025">
    <property type="entry name" value="Peptidyl-prolyl cis-trans isomerase CYP19-2"/>
    <property type="match status" value="1"/>
</dbReference>
<dbReference type="InParanoid" id="K3WLT9"/>
<dbReference type="PROSITE" id="PS00170">
    <property type="entry name" value="CSA_PPIASE_1"/>
    <property type="match status" value="1"/>
</dbReference>
<reference evidence="8" key="1">
    <citation type="journal article" date="2010" name="Genome Biol.">
        <title>Genome sequence of the necrotrophic plant pathogen Pythium ultimum reveals original pathogenicity mechanisms and effector repertoire.</title>
        <authorList>
            <person name="Levesque C.A."/>
            <person name="Brouwer H."/>
            <person name="Cano L."/>
            <person name="Hamilton J.P."/>
            <person name="Holt C."/>
            <person name="Huitema E."/>
            <person name="Raffaele S."/>
            <person name="Robideau G.P."/>
            <person name="Thines M."/>
            <person name="Win J."/>
            <person name="Zerillo M.M."/>
            <person name="Beakes G.W."/>
            <person name="Boore J.L."/>
            <person name="Busam D."/>
            <person name="Dumas B."/>
            <person name="Ferriera S."/>
            <person name="Fuerstenberg S.I."/>
            <person name="Gachon C.M."/>
            <person name="Gaulin E."/>
            <person name="Govers F."/>
            <person name="Grenville-Briggs L."/>
            <person name="Horner N."/>
            <person name="Hostetler J."/>
            <person name="Jiang R.H."/>
            <person name="Johnson J."/>
            <person name="Krajaejun T."/>
            <person name="Lin H."/>
            <person name="Meijer H.J."/>
            <person name="Moore B."/>
            <person name="Morris P."/>
            <person name="Phuntmart V."/>
            <person name="Puiu D."/>
            <person name="Shetty J."/>
            <person name="Stajich J.E."/>
            <person name="Tripathy S."/>
            <person name="Wawra S."/>
            <person name="van West P."/>
            <person name="Whitty B.R."/>
            <person name="Coutinho P.M."/>
            <person name="Henrissat B."/>
            <person name="Martin F."/>
            <person name="Thomas P.D."/>
            <person name="Tyler B.M."/>
            <person name="De Vries R.P."/>
            <person name="Kamoun S."/>
            <person name="Yandell M."/>
            <person name="Tisserat N."/>
            <person name="Buell C.R."/>
        </authorList>
    </citation>
    <scope>NUCLEOTIDE SEQUENCE</scope>
    <source>
        <strain evidence="8">DAOM:BR144</strain>
    </source>
</reference>
<evidence type="ECO:0000313" key="7">
    <source>
        <dbReference type="EnsemblProtists" id="PYU1_T005931"/>
    </source>
</evidence>
<dbReference type="GO" id="GO:0006457">
    <property type="term" value="P:protein folding"/>
    <property type="evidence" value="ECO:0007669"/>
    <property type="project" value="InterPro"/>
</dbReference>
<proteinExistence type="predicted"/>
<dbReference type="AlphaFoldDB" id="K3WLT9"/>
<dbReference type="GO" id="GO:0005737">
    <property type="term" value="C:cytoplasm"/>
    <property type="evidence" value="ECO:0007669"/>
    <property type="project" value="TreeGrafter"/>
</dbReference>
<dbReference type="InterPro" id="IPR020892">
    <property type="entry name" value="Cyclophilin-type_PPIase_CS"/>
</dbReference>
<dbReference type="EMBL" id="GL376573">
    <property type="status" value="NOT_ANNOTATED_CDS"/>
    <property type="molecule type" value="Genomic_DNA"/>
</dbReference>
<comment type="catalytic activity">
    <reaction evidence="1">
        <text>[protein]-peptidylproline (omega=180) = [protein]-peptidylproline (omega=0)</text>
        <dbReference type="Rhea" id="RHEA:16237"/>
        <dbReference type="Rhea" id="RHEA-COMP:10747"/>
        <dbReference type="Rhea" id="RHEA-COMP:10748"/>
        <dbReference type="ChEBI" id="CHEBI:83833"/>
        <dbReference type="ChEBI" id="CHEBI:83834"/>
        <dbReference type="EC" id="5.2.1.8"/>
    </reaction>
</comment>
<feature type="region of interest" description="Disordered" evidence="5">
    <location>
        <begin position="190"/>
        <end position="213"/>
    </location>
</feature>
<dbReference type="InterPro" id="IPR029000">
    <property type="entry name" value="Cyclophilin-like_dom_sf"/>
</dbReference>
<dbReference type="Pfam" id="PF00160">
    <property type="entry name" value="Pro_isomerase"/>
    <property type="match status" value="1"/>
</dbReference>
<dbReference type="EC" id="5.2.1.8" evidence="2"/>
<dbReference type="PANTHER" id="PTHR11071">
    <property type="entry name" value="PEPTIDYL-PROLYL CIS-TRANS ISOMERASE"/>
    <property type="match status" value="1"/>
</dbReference>
<dbReference type="PANTHER" id="PTHR11071:SF561">
    <property type="entry name" value="PEPTIDYL-PROLYL CIS-TRANS ISOMERASE D-RELATED"/>
    <property type="match status" value="1"/>
</dbReference>
<accession>K3WLT9</accession>
<feature type="compositionally biased region" description="Basic and acidic residues" evidence="5">
    <location>
        <begin position="191"/>
        <end position="202"/>
    </location>
</feature>
<dbReference type="SUPFAM" id="SSF50891">
    <property type="entry name" value="Cyclophilin-like"/>
    <property type="match status" value="1"/>
</dbReference>
<dbReference type="GO" id="GO:0016018">
    <property type="term" value="F:cyclosporin A binding"/>
    <property type="evidence" value="ECO:0007669"/>
    <property type="project" value="TreeGrafter"/>
</dbReference>
<reference evidence="8" key="2">
    <citation type="submission" date="2010-04" db="EMBL/GenBank/DDBJ databases">
        <authorList>
            <person name="Buell R."/>
            <person name="Hamilton J."/>
            <person name="Hostetler J."/>
        </authorList>
    </citation>
    <scope>NUCLEOTIDE SEQUENCE [LARGE SCALE GENOMIC DNA]</scope>
    <source>
        <strain evidence="8">DAOM:BR144</strain>
    </source>
</reference>
<organism evidence="7 8">
    <name type="scientific">Globisporangium ultimum (strain ATCC 200006 / CBS 805.95 / DAOM BR144)</name>
    <name type="common">Pythium ultimum</name>
    <dbReference type="NCBI Taxonomy" id="431595"/>
    <lineage>
        <taxon>Eukaryota</taxon>
        <taxon>Sar</taxon>
        <taxon>Stramenopiles</taxon>
        <taxon>Oomycota</taxon>
        <taxon>Peronosporomycetes</taxon>
        <taxon>Pythiales</taxon>
        <taxon>Pythiaceae</taxon>
        <taxon>Globisporangium</taxon>
    </lineage>
</organism>
<dbReference type="PROSITE" id="PS50072">
    <property type="entry name" value="CSA_PPIASE_2"/>
    <property type="match status" value="1"/>
</dbReference>
<dbReference type="Gene3D" id="2.40.100.10">
    <property type="entry name" value="Cyclophilin-like"/>
    <property type="match status" value="1"/>
</dbReference>
<evidence type="ECO:0000256" key="2">
    <source>
        <dbReference type="ARBA" id="ARBA00013194"/>
    </source>
</evidence>
<dbReference type="VEuPathDB" id="FungiDB:PYU1_G005919"/>
<evidence type="ECO:0000256" key="1">
    <source>
        <dbReference type="ARBA" id="ARBA00000971"/>
    </source>
</evidence>
<keyword evidence="8" id="KW-1185">Reference proteome</keyword>
<dbReference type="eggNOG" id="KOG0865">
    <property type="taxonomic scope" value="Eukaryota"/>
</dbReference>
<dbReference type="GO" id="GO:0003755">
    <property type="term" value="F:peptidyl-prolyl cis-trans isomerase activity"/>
    <property type="evidence" value="ECO:0007669"/>
    <property type="project" value="UniProtKB-KW"/>
</dbReference>
<sequence length="533" mass="58823">MTGSMLASAGLPRPIKLFEWDAGTAPTSSCADYQSGNSSSTKSYNYRVGANEPNGNVAASSPQSVVLASAFKKRSKDAWEEAKKLRNDPIVPEFERLVIESVNKMREHSVAAKFTTTNLDGVHAGDAQIRDLFRMRSKQSWQKQRQELRAQAAELAGGSVVKSDSARVDNSELSSRESLALKLHRQGYGLSKDEASQAETRRTSMPTSDTGVQSQENMAATFQGQAPRSFRDASRGAWMAAKSLRSELPGDVFVGTEIHERQLTFKKRLVDFYTKHNPSKMSEVDRTLEAYKGREEQLFAKLHEKYVTNAQTTLASRKKKWITNDNHPTVFMDIAIAGKPVGRITMRLLDDEVPLAAENFRCLCTGEKVETTLSEAYGVGPMSTLPLHFKGSKFHRIIKDFVVQGGDFTVGDGTGGVSIYGKTPHGDLWGKFKDEKFLAHDDVGLLSMANNGKNRNGSQFFITTKANLTNLDGKHVVFGEVIAGLDVVEKMQNVEVNKTKNNKPLPHNEVEICTTDSNAKFVQAIRHLGSLNV</sequence>
<dbReference type="PRINTS" id="PR00153">
    <property type="entry name" value="CSAPPISMRASE"/>
</dbReference>
<reference evidence="7" key="3">
    <citation type="submission" date="2015-02" db="UniProtKB">
        <authorList>
            <consortium name="EnsemblProtists"/>
        </authorList>
    </citation>
    <scope>IDENTIFICATION</scope>
    <source>
        <strain evidence="7">DAOM BR144</strain>
    </source>
</reference>
<evidence type="ECO:0000256" key="4">
    <source>
        <dbReference type="ARBA" id="ARBA00023235"/>
    </source>
</evidence>
<feature type="compositionally biased region" description="Polar residues" evidence="5">
    <location>
        <begin position="203"/>
        <end position="213"/>
    </location>
</feature>
<evidence type="ECO:0000313" key="8">
    <source>
        <dbReference type="Proteomes" id="UP000019132"/>
    </source>
</evidence>
<keyword evidence="3" id="KW-0697">Rotamase</keyword>
<keyword evidence="4" id="KW-0413">Isomerase</keyword>
<evidence type="ECO:0000259" key="6">
    <source>
        <dbReference type="PROSITE" id="PS50072"/>
    </source>
</evidence>
<feature type="domain" description="PPIase cyclophilin-type" evidence="6">
    <location>
        <begin position="331"/>
        <end position="515"/>
    </location>
</feature>
<dbReference type="HOGENOM" id="CLU_049536_0_0_1"/>
<evidence type="ECO:0000256" key="5">
    <source>
        <dbReference type="SAM" id="MobiDB-lite"/>
    </source>
</evidence>
<name>K3WLT9_GLOUD</name>
<evidence type="ECO:0000256" key="3">
    <source>
        <dbReference type="ARBA" id="ARBA00023110"/>
    </source>
</evidence>
<dbReference type="Proteomes" id="UP000019132">
    <property type="component" value="Unassembled WGS sequence"/>
</dbReference>
<dbReference type="EnsemblProtists" id="PYU1_T005931">
    <property type="protein sequence ID" value="PYU1_T005931"/>
    <property type="gene ID" value="PYU1_G005919"/>
</dbReference>
<protein>
    <recommendedName>
        <fullName evidence="2">peptidylprolyl isomerase</fullName>
        <ecNumber evidence="2">5.2.1.8</ecNumber>
    </recommendedName>
</protein>
<dbReference type="STRING" id="431595.K3WLT9"/>
<dbReference type="InterPro" id="IPR002130">
    <property type="entry name" value="Cyclophilin-type_PPIase_dom"/>
</dbReference>